<dbReference type="Proteomes" id="UP001151529">
    <property type="component" value="Chromosome 14"/>
</dbReference>
<reference evidence="2" key="2">
    <citation type="journal article" date="2023" name="Int. J. Mol. Sci.">
        <title>De Novo Assembly and Annotation of 11 Diverse Shrub Willow (Salix) Genomes Reveals Novel Gene Organization in Sex-Linked Regions.</title>
        <authorList>
            <person name="Hyden B."/>
            <person name="Feng K."/>
            <person name="Yates T.B."/>
            <person name="Jawdy S."/>
            <person name="Cereghino C."/>
            <person name="Smart L.B."/>
            <person name="Muchero W."/>
        </authorList>
    </citation>
    <scope>NUCLEOTIDE SEQUENCE [LARGE SCALE GENOMIC DNA]</scope>
    <source>
        <tissue evidence="2">Shoot tip</tissue>
    </source>
</reference>
<evidence type="ECO:0000313" key="3">
    <source>
        <dbReference type="Proteomes" id="UP001151529"/>
    </source>
</evidence>
<feature type="non-terminal residue" evidence="2">
    <location>
        <position position="1"/>
    </location>
</feature>
<comment type="caution">
    <text evidence="2">The sequence shown here is derived from an EMBL/GenBank/DDBJ whole genome shotgun (WGS) entry which is preliminary data.</text>
</comment>
<sequence length="58" mass="6310">MVSSREGIHGKMESMVPAAPSHLGRTSLLCSRMDGGQWSPASRSSYNLRDTVSRCTVQ</sequence>
<protein>
    <submittedName>
        <fullName evidence="2">Uncharacterized protein</fullName>
    </submittedName>
</protein>
<dbReference type="OrthoDB" id="2121828at2759"/>
<feature type="compositionally biased region" description="Polar residues" evidence="1">
    <location>
        <begin position="39"/>
        <end position="58"/>
    </location>
</feature>
<gene>
    <name evidence="2" type="ORF">OIU85_010912</name>
</gene>
<evidence type="ECO:0000256" key="1">
    <source>
        <dbReference type="SAM" id="MobiDB-lite"/>
    </source>
</evidence>
<feature type="region of interest" description="Disordered" evidence="1">
    <location>
        <begin position="34"/>
        <end position="58"/>
    </location>
</feature>
<reference evidence="2" key="1">
    <citation type="submission" date="2022-11" db="EMBL/GenBank/DDBJ databases">
        <authorList>
            <person name="Hyden B.L."/>
            <person name="Feng K."/>
            <person name="Yates T."/>
            <person name="Jawdy S."/>
            <person name="Smart L.B."/>
            <person name="Muchero W."/>
        </authorList>
    </citation>
    <scope>NUCLEOTIDE SEQUENCE</scope>
    <source>
        <tissue evidence="2">Shoot tip</tissue>
    </source>
</reference>
<evidence type="ECO:0000313" key="2">
    <source>
        <dbReference type="EMBL" id="KAJ6674684.1"/>
    </source>
</evidence>
<accession>A0A9Q0NRV5</accession>
<dbReference type="AlphaFoldDB" id="A0A9Q0NRV5"/>
<proteinExistence type="predicted"/>
<name>A0A9Q0NRV5_SALVM</name>
<keyword evidence="3" id="KW-1185">Reference proteome</keyword>
<organism evidence="2 3">
    <name type="scientific">Salix viminalis</name>
    <name type="common">Common osier</name>
    <name type="synonym">Basket willow</name>
    <dbReference type="NCBI Taxonomy" id="40686"/>
    <lineage>
        <taxon>Eukaryota</taxon>
        <taxon>Viridiplantae</taxon>
        <taxon>Streptophyta</taxon>
        <taxon>Embryophyta</taxon>
        <taxon>Tracheophyta</taxon>
        <taxon>Spermatophyta</taxon>
        <taxon>Magnoliopsida</taxon>
        <taxon>eudicotyledons</taxon>
        <taxon>Gunneridae</taxon>
        <taxon>Pentapetalae</taxon>
        <taxon>rosids</taxon>
        <taxon>fabids</taxon>
        <taxon>Malpighiales</taxon>
        <taxon>Salicaceae</taxon>
        <taxon>Saliceae</taxon>
        <taxon>Salix</taxon>
    </lineage>
</organism>
<dbReference type="EMBL" id="JAPFFL010000016">
    <property type="protein sequence ID" value="KAJ6674684.1"/>
    <property type="molecule type" value="Genomic_DNA"/>
</dbReference>